<name>A0A0R0B148_9GAMM</name>
<dbReference type="EMBL" id="LLXU01000035">
    <property type="protein sequence ID" value="KRG47332.1"/>
    <property type="molecule type" value="Genomic_DNA"/>
</dbReference>
<keyword evidence="2" id="KW-1185">Reference proteome</keyword>
<organism evidence="1 2">
    <name type="scientific">Stenotrophomonas panacihumi</name>
    <dbReference type="NCBI Taxonomy" id="676599"/>
    <lineage>
        <taxon>Bacteria</taxon>
        <taxon>Pseudomonadati</taxon>
        <taxon>Pseudomonadota</taxon>
        <taxon>Gammaproteobacteria</taxon>
        <taxon>Lysobacterales</taxon>
        <taxon>Lysobacteraceae</taxon>
        <taxon>Stenotrophomonas</taxon>
    </lineage>
</organism>
<protein>
    <submittedName>
        <fullName evidence="1">Uncharacterized protein</fullName>
    </submittedName>
</protein>
<dbReference type="AlphaFoldDB" id="A0A0R0B148"/>
<gene>
    <name evidence="1" type="ORF">ARC20_03105</name>
</gene>
<dbReference type="Proteomes" id="UP000051802">
    <property type="component" value="Unassembled WGS sequence"/>
</dbReference>
<dbReference type="RefSeq" id="WP_057643330.1">
    <property type="nucleotide sequence ID" value="NZ_LLXU01000035.1"/>
</dbReference>
<reference evidence="1 2" key="1">
    <citation type="submission" date="2015-10" db="EMBL/GenBank/DDBJ databases">
        <title>Genome sequencing and analysis of members of genus Stenotrophomonas.</title>
        <authorList>
            <person name="Patil P.P."/>
            <person name="Midha S."/>
            <person name="Patil P.B."/>
        </authorList>
    </citation>
    <scope>NUCLEOTIDE SEQUENCE [LARGE SCALE GENOMIC DNA]</scope>
    <source>
        <strain evidence="1 2">JCM 16536</strain>
    </source>
</reference>
<sequence>MALTRDQLQAHLDQLGGSMPGLLATQEHHFFEAFAAMVETIADAAAPGADRDWVEHQALGMLARNGLIPPIDEAA</sequence>
<dbReference type="STRING" id="676599.ARC20_03105"/>
<comment type="caution">
    <text evidence="1">The sequence shown here is derived from an EMBL/GenBank/DDBJ whole genome shotgun (WGS) entry which is preliminary data.</text>
</comment>
<evidence type="ECO:0000313" key="1">
    <source>
        <dbReference type="EMBL" id="KRG47332.1"/>
    </source>
</evidence>
<dbReference type="OrthoDB" id="5957881at2"/>
<proteinExistence type="predicted"/>
<evidence type="ECO:0000313" key="2">
    <source>
        <dbReference type="Proteomes" id="UP000051802"/>
    </source>
</evidence>
<accession>A0A0R0B148</accession>